<name>W4S7I7_9XANT</name>
<comment type="caution">
    <text evidence="1">The sequence shown here is derived from an EMBL/GenBank/DDBJ whole genome shotgun (WGS) entry which is preliminary data.</text>
</comment>
<dbReference type="AlphaFoldDB" id="W4S7I7"/>
<accession>W4S7I7</accession>
<dbReference type="Proteomes" id="UP000019143">
    <property type="component" value="Unassembled WGS sequence"/>
</dbReference>
<protein>
    <submittedName>
        <fullName evidence="1">Uncharacterized protein</fullName>
    </submittedName>
</protein>
<organism evidence="1 2">
    <name type="scientific">Xanthomonas arboricola pv. pruni str. MAFF 311562</name>
    <dbReference type="NCBI Taxonomy" id="1414836"/>
    <lineage>
        <taxon>Bacteria</taxon>
        <taxon>Pseudomonadati</taxon>
        <taxon>Pseudomonadota</taxon>
        <taxon>Gammaproteobacteria</taxon>
        <taxon>Lysobacterales</taxon>
        <taxon>Lysobacteraceae</taxon>
        <taxon>Xanthomonas</taxon>
    </lineage>
</organism>
<sequence length="43" mass="4943">RRPSYDFGKPARIGKLLVKLTPTVTAGDQHWSMRFKAERGRLT</sequence>
<proteinExistence type="predicted"/>
<evidence type="ECO:0000313" key="1">
    <source>
        <dbReference type="EMBL" id="GAE52575.1"/>
    </source>
</evidence>
<reference evidence="1 2" key="1">
    <citation type="submission" date="2014-01" db="EMBL/GenBank/DDBJ databases">
        <title>Genome sequence and analysis of Xanthomonas arboricola pv. pruni.</title>
        <authorList>
            <person name="Fujikawa T."/>
            <person name="Nakazono-Nagaoka E."/>
        </authorList>
    </citation>
    <scope>NUCLEOTIDE SEQUENCE [LARGE SCALE GENOMIC DNA]</scope>
    <source>
        <strain evidence="2">MAFF 311562</strain>
    </source>
</reference>
<evidence type="ECO:0000313" key="2">
    <source>
        <dbReference type="Proteomes" id="UP000019143"/>
    </source>
</evidence>
<feature type="non-terminal residue" evidence="1">
    <location>
        <position position="1"/>
    </location>
</feature>
<dbReference type="EMBL" id="BAVB01000364">
    <property type="protein sequence ID" value="GAE52575.1"/>
    <property type="molecule type" value="Genomic_DNA"/>
</dbReference>
<gene>
    <name evidence="1" type="ORF">XPU_4107</name>
</gene>